<dbReference type="PROSITE" id="PS50883">
    <property type="entry name" value="EAL"/>
    <property type="match status" value="1"/>
</dbReference>
<dbReference type="AlphaFoldDB" id="G9ETS1"/>
<proteinExistence type="predicted"/>
<evidence type="ECO:0000313" key="3">
    <source>
        <dbReference type="Proteomes" id="UP000002770"/>
    </source>
</evidence>
<dbReference type="OrthoDB" id="1673646at2"/>
<dbReference type="FunCoup" id="G9ETS1">
    <property type="interactions" value="21"/>
</dbReference>
<dbReference type="eggNOG" id="COG2200">
    <property type="taxonomic scope" value="Bacteria"/>
</dbReference>
<protein>
    <submittedName>
        <fullName evidence="2">Cyclic-di-GMP regulatory protein</fullName>
    </submittedName>
</protein>
<dbReference type="Pfam" id="PF00563">
    <property type="entry name" value="EAL"/>
    <property type="match status" value="1"/>
</dbReference>
<dbReference type="InterPro" id="IPR001633">
    <property type="entry name" value="EAL_dom"/>
</dbReference>
<dbReference type="RefSeq" id="WP_006872575.1">
    <property type="nucleotide sequence ID" value="NZ_JH413848.1"/>
</dbReference>
<keyword evidence="3" id="KW-1185">Reference proteome</keyword>
<dbReference type="InterPro" id="IPR050706">
    <property type="entry name" value="Cyclic-di-GMP_PDE-like"/>
</dbReference>
<dbReference type="SUPFAM" id="SSF141868">
    <property type="entry name" value="EAL domain-like"/>
    <property type="match status" value="1"/>
</dbReference>
<dbReference type="Gene3D" id="3.20.20.450">
    <property type="entry name" value="EAL domain"/>
    <property type="match status" value="1"/>
</dbReference>
<dbReference type="STRING" id="658187.LDG_8707"/>
<sequence>MDLSCAFQPIVDVNENKVFSYEALVRGKNNESASYVFSQIPKEDLLIFDQQAKKVAIALAAKLKIGCYINLNFLPCTLQSTGSYISEILEFAEQHHLARNQIIVEVTEEEVISDPQNFSRFINKYRAMGIKVAIDDFGAGYAGLNLLVDFLPDIIKLDINLIRNIHNHGSLQAIVKAILQICIDLGIDVIAEGIETLDEYYWLKSHNIKFFQGFLFAKPGFESLPLVFYPDLLV</sequence>
<dbReference type="InterPro" id="IPR035919">
    <property type="entry name" value="EAL_sf"/>
</dbReference>
<dbReference type="PANTHER" id="PTHR33121">
    <property type="entry name" value="CYCLIC DI-GMP PHOSPHODIESTERASE PDEF"/>
    <property type="match status" value="1"/>
</dbReference>
<dbReference type="HOGENOM" id="CLU_000445_70_50_6"/>
<dbReference type="SMART" id="SM00052">
    <property type="entry name" value="EAL"/>
    <property type="match status" value="1"/>
</dbReference>
<dbReference type="PANTHER" id="PTHR33121:SF15">
    <property type="entry name" value="BLUE LIGHT- AND TEMPERATURE-REGULATED ANTIREPRESSOR BLUF"/>
    <property type="match status" value="1"/>
</dbReference>
<accession>G9ETS1</accession>
<dbReference type="Proteomes" id="UP000002770">
    <property type="component" value="Unassembled WGS sequence"/>
</dbReference>
<dbReference type="CDD" id="cd01948">
    <property type="entry name" value="EAL"/>
    <property type="match status" value="1"/>
</dbReference>
<evidence type="ECO:0000313" key="2">
    <source>
        <dbReference type="EMBL" id="EHL29272.1"/>
    </source>
</evidence>
<organism evidence="2 3">
    <name type="scientific">Legionella drancourtii LLAP12</name>
    <dbReference type="NCBI Taxonomy" id="658187"/>
    <lineage>
        <taxon>Bacteria</taxon>
        <taxon>Pseudomonadati</taxon>
        <taxon>Pseudomonadota</taxon>
        <taxon>Gammaproteobacteria</taxon>
        <taxon>Legionellales</taxon>
        <taxon>Legionellaceae</taxon>
        <taxon>Legionella</taxon>
    </lineage>
</organism>
<name>G9ETS1_9GAMM</name>
<dbReference type="EMBL" id="JH413848">
    <property type="protein sequence ID" value="EHL29272.1"/>
    <property type="molecule type" value="Genomic_DNA"/>
</dbReference>
<feature type="domain" description="EAL" evidence="1">
    <location>
        <begin position="1"/>
        <end position="233"/>
    </location>
</feature>
<dbReference type="InParanoid" id="G9ETS1"/>
<gene>
    <name evidence="2" type="ORF">LDG_8707</name>
</gene>
<evidence type="ECO:0000259" key="1">
    <source>
        <dbReference type="PROSITE" id="PS50883"/>
    </source>
</evidence>
<dbReference type="GO" id="GO:0071111">
    <property type="term" value="F:cyclic-guanylate-specific phosphodiesterase activity"/>
    <property type="evidence" value="ECO:0007669"/>
    <property type="project" value="InterPro"/>
</dbReference>
<reference evidence="2 3" key="1">
    <citation type="journal article" date="2011" name="BMC Genomics">
        <title>Insight into cross-talk between intra-amoebal pathogens.</title>
        <authorList>
            <person name="Gimenez G."/>
            <person name="Bertelli C."/>
            <person name="Moliner C."/>
            <person name="Robert C."/>
            <person name="Raoult D."/>
            <person name="Fournier P.E."/>
            <person name="Greub G."/>
        </authorList>
    </citation>
    <scope>NUCLEOTIDE SEQUENCE [LARGE SCALE GENOMIC DNA]</scope>
    <source>
        <strain evidence="2 3">LLAP12</strain>
    </source>
</reference>